<evidence type="ECO:0000313" key="2">
    <source>
        <dbReference type="Proteomes" id="UP000616151"/>
    </source>
</evidence>
<proteinExistence type="predicted"/>
<gene>
    <name evidence="1" type="ORF">JHL16_00345</name>
</gene>
<name>A0ACC5QX08_9HYPH</name>
<keyword evidence="2" id="KW-1185">Reference proteome</keyword>
<accession>A0ACC5QX08</accession>
<reference evidence="1" key="1">
    <citation type="submission" date="2021-01" db="EMBL/GenBank/DDBJ databases">
        <authorList>
            <person name="Sun Q."/>
        </authorList>
    </citation>
    <scope>NUCLEOTIDE SEQUENCE</scope>
    <source>
        <strain evidence="1">YIM B02566</strain>
    </source>
</reference>
<protein>
    <submittedName>
        <fullName evidence="1">DNA polymerase III subunit delta</fullName>
    </submittedName>
</protein>
<dbReference type="EMBL" id="JAENHL010000003">
    <property type="protein sequence ID" value="MBK1864786.1"/>
    <property type="molecule type" value="Genomic_DNA"/>
</dbReference>
<sequence>MALLKWAGLDGFLRRDAEKASAVLIYGPDGGTVRERARQLVISIAGSIDDPFAVVRLDDADLAGDPARLVDETQALSFGGGRRVVWVENAGSGFLKAVPLLSPDKPGNLIVAEAGALAKSAGLRAMFEPAAHLWAVPCYEDSAIDLERLIAEELDAKGLSTDMEVRQALIDLLGADRRMSRQELAKLALYCHGKTQVTLADVEAVCGDVAELSADDLMNAVFDGQLAAADEAFMRLRDSGQSGAGLLIMAASHAARLTRLRVDVERGKSPEMAVRQARPPVFFKQQPVLQRQVSLWDGESLLAASDMIGRATRDTRTTTLSALNDQITHRAFLSLARLALQQRHNARD</sequence>
<comment type="caution">
    <text evidence="1">The sequence shown here is derived from an EMBL/GenBank/DDBJ whole genome shotgun (WGS) entry which is preliminary data.</text>
</comment>
<dbReference type="Proteomes" id="UP000616151">
    <property type="component" value="Unassembled WGS sequence"/>
</dbReference>
<organism evidence="1 2">
    <name type="scientific">Taklimakanibacter albus</name>
    <dbReference type="NCBI Taxonomy" id="2800327"/>
    <lineage>
        <taxon>Bacteria</taxon>
        <taxon>Pseudomonadati</taxon>
        <taxon>Pseudomonadota</taxon>
        <taxon>Alphaproteobacteria</taxon>
        <taxon>Hyphomicrobiales</taxon>
        <taxon>Aestuariivirgaceae</taxon>
        <taxon>Taklimakanibacter</taxon>
    </lineage>
</organism>
<evidence type="ECO:0000313" key="1">
    <source>
        <dbReference type="EMBL" id="MBK1864786.1"/>
    </source>
</evidence>